<dbReference type="EMBL" id="JAJVCZ030000002">
    <property type="protein sequence ID" value="KAL0262918.1"/>
    <property type="molecule type" value="Genomic_DNA"/>
</dbReference>
<organism evidence="2 3">
    <name type="scientific">Diplodia seriata</name>
    <dbReference type="NCBI Taxonomy" id="420778"/>
    <lineage>
        <taxon>Eukaryota</taxon>
        <taxon>Fungi</taxon>
        <taxon>Dikarya</taxon>
        <taxon>Ascomycota</taxon>
        <taxon>Pezizomycotina</taxon>
        <taxon>Dothideomycetes</taxon>
        <taxon>Dothideomycetes incertae sedis</taxon>
        <taxon>Botryosphaeriales</taxon>
        <taxon>Botryosphaeriaceae</taxon>
        <taxon>Diplodia</taxon>
    </lineage>
</organism>
<name>A0ABR3CQL1_9PEZI</name>
<evidence type="ECO:0000256" key="1">
    <source>
        <dbReference type="SAM" id="MobiDB-lite"/>
    </source>
</evidence>
<comment type="caution">
    <text evidence="2">The sequence shown here is derived from an EMBL/GenBank/DDBJ whole genome shotgun (WGS) entry which is preliminary data.</text>
</comment>
<keyword evidence="3" id="KW-1185">Reference proteome</keyword>
<dbReference type="RefSeq" id="XP_066635947.1">
    <property type="nucleotide sequence ID" value="XM_066773380.1"/>
</dbReference>
<sequence length="184" mass="20967">MGILVEDFDEQDVEGEEKLILKSLQDQVGRFKIWAGNLGVFADGHCSADYRLRYGPDIKDIIVKKPYPAHVEQPEEDSDSIYSTDSSLEISDDASSQEQEWIGDPIPKNPVLEKVNHTITHLYRITAIIKKPHSSKEEDRFRASIARQGTEMAEQLQNLESYVSWPIGRRLLREEQSSILAVEI</sequence>
<gene>
    <name evidence="2" type="ORF">SLS55_001892</name>
</gene>
<evidence type="ECO:0000313" key="2">
    <source>
        <dbReference type="EMBL" id="KAL0262918.1"/>
    </source>
</evidence>
<feature type="region of interest" description="Disordered" evidence="1">
    <location>
        <begin position="69"/>
        <end position="105"/>
    </location>
</feature>
<proteinExistence type="predicted"/>
<dbReference type="GeneID" id="92005977"/>
<accession>A0ABR3CQL1</accession>
<dbReference type="Proteomes" id="UP001430584">
    <property type="component" value="Unassembled WGS sequence"/>
</dbReference>
<feature type="compositionally biased region" description="Polar residues" evidence="1">
    <location>
        <begin position="80"/>
        <end position="99"/>
    </location>
</feature>
<protein>
    <submittedName>
        <fullName evidence="2">Uncharacterized protein</fullName>
    </submittedName>
</protein>
<reference evidence="2 3" key="1">
    <citation type="submission" date="2024-02" db="EMBL/GenBank/DDBJ databases">
        <title>De novo assembly and annotation of 12 fungi associated with fruit tree decline syndrome in Ontario, Canada.</title>
        <authorList>
            <person name="Sulman M."/>
            <person name="Ellouze W."/>
            <person name="Ilyukhin E."/>
        </authorList>
    </citation>
    <scope>NUCLEOTIDE SEQUENCE [LARGE SCALE GENOMIC DNA]</scope>
    <source>
        <strain evidence="2 3">FDS-637</strain>
    </source>
</reference>
<evidence type="ECO:0000313" key="3">
    <source>
        <dbReference type="Proteomes" id="UP001430584"/>
    </source>
</evidence>